<reference evidence="1" key="2">
    <citation type="submission" date="2025-09" db="UniProtKB">
        <authorList>
            <consortium name="Ensembl"/>
        </authorList>
    </citation>
    <scope>IDENTIFICATION</scope>
</reference>
<accession>A0A9J7XJ11</accession>
<keyword evidence="2" id="KW-1185">Reference proteome</keyword>
<dbReference type="Ensembl" id="ENSCCRT00000145243.1">
    <property type="protein sequence ID" value="ENSCCRP00000105920.1"/>
    <property type="gene ID" value="ENSCCRG00000071260.1"/>
</dbReference>
<dbReference type="Proteomes" id="UP001108240">
    <property type="component" value="Unplaced"/>
</dbReference>
<proteinExistence type="predicted"/>
<dbReference type="AlphaFoldDB" id="A0A9J7XJ11"/>
<sequence length="88" mass="10155">MLEFKLDVIPRYQKICFFVTSMLLIFQLFLEDPDKGDLYRVDLEKSLLDILQHQKCSVKAGTPSFIVLVSGSPFSKQFLSGKKVQRLK</sequence>
<protein>
    <submittedName>
        <fullName evidence="1">Uncharacterized protein</fullName>
    </submittedName>
</protein>
<reference evidence="1" key="1">
    <citation type="submission" date="2025-08" db="UniProtKB">
        <authorList>
            <consortium name="Ensembl"/>
        </authorList>
    </citation>
    <scope>IDENTIFICATION</scope>
</reference>
<name>A0A9J7XJ11_CYPCA</name>
<evidence type="ECO:0000313" key="2">
    <source>
        <dbReference type="Proteomes" id="UP001108240"/>
    </source>
</evidence>
<organism evidence="1 2">
    <name type="scientific">Cyprinus carpio carpio</name>
    <dbReference type="NCBI Taxonomy" id="630221"/>
    <lineage>
        <taxon>Eukaryota</taxon>
        <taxon>Metazoa</taxon>
        <taxon>Chordata</taxon>
        <taxon>Craniata</taxon>
        <taxon>Vertebrata</taxon>
        <taxon>Euteleostomi</taxon>
        <taxon>Actinopterygii</taxon>
        <taxon>Neopterygii</taxon>
        <taxon>Teleostei</taxon>
        <taxon>Ostariophysi</taxon>
        <taxon>Cypriniformes</taxon>
        <taxon>Cyprinidae</taxon>
        <taxon>Cyprininae</taxon>
        <taxon>Cyprinus</taxon>
    </lineage>
</organism>
<evidence type="ECO:0000313" key="1">
    <source>
        <dbReference type="Ensembl" id="ENSCCRP00000105920.1"/>
    </source>
</evidence>